<keyword evidence="1" id="KW-0472">Membrane</keyword>
<evidence type="ECO:0000313" key="3">
    <source>
        <dbReference type="WBParaSite" id="TCNE_0000148601-mRNA-1"/>
    </source>
</evidence>
<keyword evidence="1" id="KW-0812">Transmembrane</keyword>
<evidence type="ECO:0000313" key="2">
    <source>
        <dbReference type="Proteomes" id="UP000050794"/>
    </source>
</evidence>
<protein>
    <submittedName>
        <fullName evidence="3">Syndecan</fullName>
    </submittedName>
</protein>
<feature type="transmembrane region" description="Helical" evidence="1">
    <location>
        <begin position="17"/>
        <end position="41"/>
    </location>
</feature>
<dbReference type="WBParaSite" id="TCNE_0000148601-mRNA-1">
    <property type="protein sequence ID" value="TCNE_0000148601-mRNA-1"/>
    <property type="gene ID" value="TCNE_0000148601"/>
</dbReference>
<reference evidence="3" key="1">
    <citation type="submission" date="2016-06" db="UniProtKB">
        <authorList>
            <consortium name="WormBaseParasite"/>
        </authorList>
    </citation>
    <scope>IDENTIFICATION</scope>
</reference>
<accession>A0A183TZ17</accession>
<sequence length="85" mass="9496">LLVCSNYTYNSQTKQQMLAAAVVGGGIAIIMCGWLTLFVYYNTCGRPYQAAEDSPHVKKVYLKDELAQTEAEKTASETAEDDRRR</sequence>
<name>A0A183TZ17_TOXCA</name>
<dbReference type="AlphaFoldDB" id="A0A183TZ17"/>
<evidence type="ECO:0000256" key="1">
    <source>
        <dbReference type="SAM" id="Phobius"/>
    </source>
</evidence>
<dbReference type="Proteomes" id="UP000050794">
    <property type="component" value="Unassembled WGS sequence"/>
</dbReference>
<proteinExistence type="predicted"/>
<keyword evidence="1" id="KW-1133">Transmembrane helix</keyword>
<keyword evidence="2" id="KW-1185">Reference proteome</keyword>
<organism evidence="2 3">
    <name type="scientific">Toxocara canis</name>
    <name type="common">Canine roundworm</name>
    <dbReference type="NCBI Taxonomy" id="6265"/>
    <lineage>
        <taxon>Eukaryota</taxon>
        <taxon>Metazoa</taxon>
        <taxon>Ecdysozoa</taxon>
        <taxon>Nematoda</taxon>
        <taxon>Chromadorea</taxon>
        <taxon>Rhabditida</taxon>
        <taxon>Spirurina</taxon>
        <taxon>Ascaridomorpha</taxon>
        <taxon>Ascaridoidea</taxon>
        <taxon>Toxocaridae</taxon>
        <taxon>Toxocara</taxon>
    </lineage>
</organism>